<sequence length="66" mass="7696">MYIAIAGNIGSGKTTLTEMLTERYGAKAYYEQSDNPYIGDFYNDMNRWSFNLQMYFLGSRIQQTMD</sequence>
<reference evidence="2" key="1">
    <citation type="journal article" date="2013" name="Environ. Microbiol.">
        <title>Microbiota from the distal guts of lean and obese adolescents exhibit partial functional redundancy besides clear differences in community structure.</title>
        <authorList>
            <person name="Ferrer M."/>
            <person name="Ruiz A."/>
            <person name="Lanza F."/>
            <person name="Haange S.B."/>
            <person name="Oberbach A."/>
            <person name="Till H."/>
            <person name="Bargiela R."/>
            <person name="Campoy C."/>
            <person name="Segura M.T."/>
            <person name="Richter M."/>
            <person name="von Bergen M."/>
            <person name="Seifert J."/>
            <person name="Suarez A."/>
        </authorList>
    </citation>
    <scope>NUCLEOTIDE SEQUENCE</scope>
</reference>
<dbReference type="AlphaFoldDB" id="K1RYS0"/>
<dbReference type="EMBL" id="AJWZ01008606">
    <property type="protein sequence ID" value="EKC53652.1"/>
    <property type="molecule type" value="Genomic_DNA"/>
</dbReference>
<feature type="domain" description="Deoxynucleoside kinase" evidence="1">
    <location>
        <begin position="3"/>
        <end position="64"/>
    </location>
</feature>
<dbReference type="Pfam" id="PF01712">
    <property type="entry name" value="dNK"/>
    <property type="match status" value="1"/>
</dbReference>
<gene>
    <name evidence="2" type="ORF">OBE_12483</name>
</gene>
<dbReference type="PANTHER" id="PTHR10513:SF35">
    <property type="entry name" value="DEOXYADENOSINE KINASE"/>
    <property type="match status" value="1"/>
</dbReference>
<dbReference type="InterPro" id="IPR050566">
    <property type="entry name" value="Deoxyribonucleoside_kinase"/>
</dbReference>
<dbReference type="InterPro" id="IPR031314">
    <property type="entry name" value="DNK_dom"/>
</dbReference>
<keyword evidence="2" id="KW-0808">Transferase</keyword>
<protein>
    <submittedName>
        <fullName evidence="2">Deoxynucleoside kinase subfamily</fullName>
    </submittedName>
</protein>
<feature type="non-terminal residue" evidence="2">
    <location>
        <position position="66"/>
    </location>
</feature>
<evidence type="ECO:0000313" key="2">
    <source>
        <dbReference type="EMBL" id="EKC53652.1"/>
    </source>
</evidence>
<accession>K1RYS0</accession>
<dbReference type="SUPFAM" id="SSF52540">
    <property type="entry name" value="P-loop containing nucleoside triphosphate hydrolases"/>
    <property type="match status" value="1"/>
</dbReference>
<evidence type="ECO:0000259" key="1">
    <source>
        <dbReference type="Pfam" id="PF01712"/>
    </source>
</evidence>
<organism evidence="2">
    <name type="scientific">human gut metagenome</name>
    <dbReference type="NCBI Taxonomy" id="408170"/>
    <lineage>
        <taxon>unclassified sequences</taxon>
        <taxon>metagenomes</taxon>
        <taxon>organismal metagenomes</taxon>
    </lineage>
</organism>
<name>K1RYS0_9ZZZZ</name>
<dbReference type="GO" id="GO:0019136">
    <property type="term" value="F:deoxynucleoside kinase activity"/>
    <property type="evidence" value="ECO:0007669"/>
    <property type="project" value="TreeGrafter"/>
</dbReference>
<comment type="caution">
    <text evidence="2">The sequence shown here is derived from an EMBL/GenBank/DDBJ whole genome shotgun (WGS) entry which is preliminary data.</text>
</comment>
<dbReference type="GO" id="GO:0005737">
    <property type="term" value="C:cytoplasm"/>
    <property type="evidence" value="ECO:0007669"/>
    <property type="project" value="TreeGrafter"/>
</dbReference>
<dbReference type="InterPro" id="IPR027417">
    <property type="entry name" value="P-loop_NTPase"/>
</dbReference>
<dbReference type="Gene3D" id="3.40.50.300">
    <property type="entry name" value="P-loop containing nucleotide triphosphate hydrolases"/>
    <property type="match status" value="1"/>
</dbReference>
<keyword evidence="2" id="KW-0418">Kinase</keyword>
<dbReference type="PANTHER" id="PTHR10513">
    <property type="entry name" value="DEOXYNUCLEOSIDE KINASE"/>
    <property type="match status" value="1"/>
</dbReference>
<proteinExistence type="predicted"/>